<evidence type="ECO:0000259" key="1">
    <source>
        <dbReference type="PROSITE" id="PS50181"/>
    </source>
</evidence>
<dbReference type="Pfam" id="PF12937">
    <property type="entry name" value="F-box-like"/>
    <property type="match status" value="1"/>
</dbReference>
<dbReference type="InterPro" id="IPR032675">
    <property type="entry name" value="LRR_dom_sf"/>
</dbReference>
<dbReference type="Proteomes" id="UP000076532">
    <property type="component" value="Unassembled WGS sequence"/>
</dbReference>
<dbReference type="SUPFAM" id="SSF52047">
    <property type="entry name" value="RNI-like"/>
    <property type="match status" value="1"/>
</dbReference>
<dbReference type="EMBL" id="KV417574">
    <property type="protein sequence ID" value="KZP18265.1"/>
    <property type="molecule type" value="Genomic_DNA"/>
</dbReference>
<dbReference type="AlphaFoldDB" id="A0A166GXL0"/>
<name>A0A166GXL0_9AGAM</name>
<feature type="domain" description="F-box" evidence="1">
    <location>
        <begin position="52"/>
        <end position="104"/>
    </location>
</feature>
<dbReference type="InterPro" id="IPR001810">
    <property type="entry name" value="F-box_dom"/>
</dbReference>
<evidence type="ECO:0000313" key="2">
    <source>
        <dbReference type="EMBL" id="KZP18265.1"/>
    </source>
</evidence>
<dbReference type="PROSITE" id="PS50181">
    <property type="entry name" value="FBOX"/>
    <property type="match status" value="1"/>
</dbReference>
<accession>A0A166GXL0</accession>
<gene>
    <name evidence="2" type="ORF">FIBSPDRAFT_1046300</name>
</gene>
<protein>
    <recommendedName>
        <fullName evidence="1">F-box domain-containing protein</fullName>
    </recommendedName>
</protein>
<dbReference type="SUPFAM" id="SSF81383">
    <property type="entry name" value="F-box domain"/>
    <property type="match status" value="1"/>
</dbReference>
<organism evidence="2 3">
    <name type="scientific">Athelia psychrophila</name>
    <dbReference type="NCBI Taxonomy" id="1759441"/>
    <lineage>
        <taxon>Eukaryota</taxon>
        <taxon>Fungi</taxon>
        <taxon>Dikarya</taxon>
        <taxon>Basidiomycota</taxon>
        <taxon>Agaricomycotina</taxon>
        <taxon>Agaricomycetes</taxon>
        <taxon>Agaricomycetidae</taxon>
        <taxon>Atheliales</taxon>
        <taxon>Atheliaceae</taxon>
        <taxon>Athelia</taxon>
    </lineage>
</organism>
<dbReference type="OrthoDB" id="3219769at2759"/>
<proteinExistence type="predicted"/>
<evidence type="ECO:0000313" key="3">
    <source>
        <dbReference type="Proteomes" id="UP000076532"/>
    </source>
</evidence>
<dbReference type="Gene3D" id="3.80.10.10">
    <property type="entry name" value="Ribonuclease Inhibitor"/>
    <property type="match status" value="1"/>
</dbReference>
<keyword evidence="3" id="KW-1185">Reference proteome</keyword>
<dbReference type="Gene3D" id="1.20.1280.50">
    <property type="match status" value="1"/>
</dbReference>
<reference evidence="2 3" key="1">
    <citation type="journal article" date="2016" name="Mol. Biol. Evol.">
        <title>Comparative Genomics of Early-Diverging Mushroom-Forming Fungi Provides Insights into the Origins of Lignocellulose Decay Capabilities.</title>
        <authorList>
            <person name="Nagy L.G."/>
            <person name="Riley R."/>
            <person name="Tritt A."/>
            <person name="Adam C."/>
            <person name="Daum C."/>
            <person name="Floudas D."/>
            <person name="Sun H."/>
            <person name="Yadav J.S."/>
            <person name="Pangilinan J."/>
            <person name="Larsson K.H."/>
            <person name="Matsuura K."/>
            <person name="Barry K."/>
            <person name="Labutti K."/>
            <person name="Kuo R."/>
            <person name="Ohm R.A."/>
            <person name="Bhattacharya S.S."/>
            <person name="Shirouzu T."/>
            <person name="Yoshinaga Y."/>
            <person name="Martin F.M."/>
            <person name="Grigoriev I.V."/>
            <person name="Hibbett D.S."/>
        </authorList>
    </citation>
    <scope>NUCLEOTIDE SEQUENCE [LARGE SCALE GENOMIC DNA]</scope>
    <source>
        <strain evidence="2 3">CBS 109695</strain>
    </source>
</reference>
<sequence>MVSALIAQQLASLSLKLHEVDTARNALLAQVADLDAISRTVQAEYNGIFNDAAAIATLPNEILACIFEEMRRSEDGQAFLGIIAQVTRRWRDVATNTPRLWSKISVEKHHGFKLCALYLTRTKVVPFDLTVSIMTAHKDFATFVQLLTDHMNHCRRLTIVTASTIEADKLLTTLLPLSAPLLESFDMSRKPTVSAQPWPLSRNIDVTILAGGAPLLTTVRLSKVPCCLPPLDSVTALHLLNVHPNSRLSGETLRDALLSLKRLTLLEVEGQIIDANVWLHGDAIELPALQTLRIGADDGQHFASQFLVLYEAIDAPSLQVLSLYNFGDDDLIFLSTSDKKPFPALSTLMLIECGAVISQFGPIMRVFPQVETVVIERNVPALLSLLQAADGESVRWPRLRKLAIPRWLSSHLPVHEVHERLYNCVTGRIRIGHPIAELSLPNHTRSDAVGALSTDGGVILTELIRVSVYEGGTEGSQ</sequence>
<dbReference type="InterPro" id="IPR036047">
    <property type="entry name" value="F-box-like_dom_sf"/>
</dbReference>